<evidence type="ECO:0000313" key="2">
    <source>
        <dbReference type="EMBL" id="TLD71072.1"/>
    </source>
</evidence>
<evidence type="ECO:0000259" key="1">
    <source>
        <dbReference type="PROSITE" id="PS51352"/>
    </source>
</evidence>
<dbReference type="OrthoDB" id="192008at2"/>
<dbReference type="Gene3D" id="3.40.30.10">
    <property type="entry name" value="Glutaredoxin"/>
    <property type="match status" value="1"/>
</dbReference>
<protein>
    <submittedName>
        <fullName evidence="2">Redoxin domain-containing protein</fullName>
    </submittedName>
</protein>
<dbReference type="InterPro" id="IPR036249">
    <property type="entry name" value="Thioredoxin-like_sf"/>
</dbReference>
<proteinExistence type="predicted"/>
<dbReference type="InterPro" id="IPR013766">
    <property type="entry name" value="Thioredoxin_domain"/>
</dbReference>
<dbReference type="EMBL" id="VAUV01000006">
    <property type="protein sequence ID" value="TLD71072.1"/>
    <property type="molecule type" value="Genomic_DNA"/>
</dbReference>
<dbReference type="PANTHER" id="PTHR43640:SF1">
    <property type="entry name" value="THIOREDOXIN-DEPENDENT PEROXIREDOXIN"/>
    <property type="match status" value="1"/>
</dbReference>
<name>A0A5R8KFI7_9BACT</name>
<gene>
    <name evidence="2" type="ORF">FEM03_09165</name>
</gene>
<dbReference type="PANTHER" id="PTHR43640">
    <property type="entry name" value="OS07G0260300 PROTEIN"/>
    <property type="match status" value="1"/>
</dbReference>
<dbReference type="GO" id="GO:0016491">
    <property type="term" value="F:oxidoreductase activity"/>
    <property type="evidence" value="ECO:0007669"/>
    <property type="project" value="InterPro"/>
</dbReference>
<dbReference type="Pfam" id="PF08534">
    <property type="entry name" value="Redoxin"/>
    <property type="match status" value="1"/>
</dbReference>
<keyword evidence="3" id="KW-1185">Reference proteome</keyword>
<dbReference type="AlphaFoldDB" id="A0A5R8KFI7"/>
<feature type="domain" description="Thioredoxin" evidence="1">
    <location>
        <begin position="12"/>
        <end position="164"/>
    </location>
</feature>
<reference evidence="2 3" key="1">
    <citation type="submission" date="2019-05" db="EMBL/GenBank/DDBJ databases">
        <title>Verrucobacter flavum gen. nov., sp. nov. a new member of the family Verrucomicrobiaceae.</title>
        <authorList>
            <person name="Szuroczki S."/>
            <person name="Abbaszade G."/>
            <person name="Szabo A."/>
            <person name="Felfoldi T."/>
            <person name="Schumann P."/>
            <person name="Boka K."/>
            <person name="Keki Z."/>
            <person name="Toumi M."/>
            <person name="Toth E."/>
        </authorList>
    </citation>
    <scope>NUCLEOTIDE SEQUENCE [LARGE SCALE GENOMIC DNA]</scope>
    <source>
        <strain evidence="2 3">MG-N-17</strain>
    </source>
</reference>
<sequence length="183" mass="20028">MKPLAMLLFISSIALGEVPELELPDLAAELHAPLQAGEKAAAVVVFVSPYCPTSNKLVPEVNEIIAAYGDRIKFSLVHADVGVKSEDVQQHLEMFEVKVPVLLDREQKLAKALGVAITPEVVVISKERMVVYQGRINDLYLAATKRQRQATVHDLRVALDEVLAGKPVTVPRTEAVGCKLRQD</sequence>
<dbReference type="PROSITE" id="PS51352">
    <property type="entry name" value="THIOREDOXIN_2"/>
    <property type="match status" value="1"/>
</dbReference>
<dbReference type="Proteomes" id="UP000306196">
    <property type="component" value="Unassembled WGS sequence"/>
</dbReference>
<dbReference type="InterPro" id="IPR013740">
    <property type="entry name" value="Redoxin"/>
</dbReference>
<dbReference type="InterPro" id="IPR047262">
    <property type="entry name" value="PRX-like1"/>
</dbReference>
<evidence type="ECO:0000313" key="3">
    <source>
        <dbReference type="Proteomes" id="UP000306196"/>
    </source>
</evidence>
<organism evidence="2 3">
    <name type="scientific">Phragmitibacter flavus</name>
    <dbReference type="NCBI Taxonomy" id="2576071"/>
    <lineage>
        <taxon>Bacteria</taxon>
        <taxon>Pseudomonadati</taxon>
        <taxon>Verrucomicrobiota</taxon>
        <taxon>Verrucomicrobiia</taxon>
        <taxon>Verrucomicrobiales</taxon>
        <taxon>Verrucomicrobiaceae</taxon>
        <taxon>Phragmitibacter</taxon>
    </lineage>
</organism>
<dbReference type="RefSeq" id="WP_138085901.1">
    <property type="nucleotide sequence ID" value="NZ_VAUV01000006.1"/>
</dbReference>
<accession>A0A5R8KFI7</accession>
<dbReference type="SUPFAM" id="SSF52833">
    <property type="entry name" value="Thioredoxin-like"/>
    <property type="match status" value="1"/>
</dbReference>
<comment type="caution">
    <text evidence="2">The sequence shown here is derived from an EMBL/GenBank/DDBJ whole genome shotgun (WGS) entry which is preliminary data.</text>
</comment>